<feature type="repeat" description="PPR" evidence="2">
    <location>
        <begin position="138"/>
        <end position="172"/>
    </location>
</feature>
<dbReference type="Pfam" id="PF01535">
    <property type="entry name" value="PPR"/>
    <property type="match status" value="2"/>
</dbReference>
<sequence length="585" mass="65076">MNSCDCNIGLQRVCRMPPIFYGRSMQFHRLNFNHLSRIPSFVISSNSTYKIHTNTTITSEIPKNNKCCNNVDGFTLVQMIRTCTKNGYVLQGEQLHCHALRRGFDSDVYFSTSLVSFYAKVVCVDIAGKVFDEMSERNVVSWNAMISGYVHSGKLVNALSFFTELNRSEIRPDAYSFTSVLAACGQLSLLLFGMSIHSKVIVYGLDSSVVVVNCLIDMYGKSNLVGGSIGVFDGLLDKDAISWNSVIAACARNQRLDLAFDYFYQMPYPDTVTYNELITGVSRFGVIDDAVTILWSMPKSNSSSWNSILSAYVVRNRAGEALEFFVEMHRKGVVMDEFTFSSIISGIASISALLWGKLMHCYTIKCGLMASTIVGSALIDMYSKCGKVEDAETLFHGLSQKNIVTWNALISGFAHNGESLKVVKYFEKLKETKGLRPDDVTFVNVLASCCHNQMPLEKAYEYFRSMINDHEIKPRPEHVTSVIKLMGHHRQLSKVEAMIDYLGLGSCAAVWRALLGACGNYAELEIAKVAAVRLSELEGHNEFGYVTLSNINKVCENWGDATAVWGLMKDRGVTKGAGFSWIDGR</sequence>
<evidence type="ECO:0000256" key="1">
    <source>
        <dbReference type="ARBA" id="ARBA00022737"/>
    </source>
</evidence>
<dbReference type="NCBIfam" id="TIGR00756">
    <property type="entry name" value="PPR"/>
    <property type="match status" value="4"/>
</dbReference>
<evidence type="ECO:0000313" key="3">
    <source>
        <dbReference type="EMBL" id="KAK9698801.1"/>
    </source>
</evidence>
<evidence type="ECO:0008006" key="5">
    <source>
        <dbReference type="Google" id="ProtNLM"/>
    </source>
</evidence>
<name>A0AAW1JAE7_SAPOF</name>
<feature type="repeat" description="PPR" evidence="2">
    <location>
        <begin position="239"/>
        <end position="273"/>
    </location>
</feature>
<feature type="repeat" description="PPR" evidence="2">
    <location>
        <begin position="301"/>
        <end position="335"/>
    </location>
</feature>
<dbReference type="GO" id="GO:0099402">
    <property type="term" value="P:plant organ development"/>
    <property type="evidence" value="ECO:0007669"/>
    <property type="project" value="UniProtKB-ARBA"/>
</dbReference>
<dbReference type="GO" id="GO:0003723">
    <property type="term" value="F:RNA binding"/>
    <property type="evidence" value="ECO:0007669"/>
    <property type="project" value="InterPro"/>
</dbReference>
<gene>
    <name evidence="3" type="ORF">RND81_08G131800</name>
</gene>
<protein>
    <recommendedName>
        <fullName evidence="5">Pentatricopeptide repeat-containing protein</fullName>
    </recommendedName>
</protein>
<feature type="repeat" description="PPR" evidence="2">
    <location>
        <begin position="402"/>
        <end position="437"/>
    </location>
</feature>
<keyword evidence="1" id="KW-0677">Repeat</keyword>
<evidence type="ECO:0000256" key="2">
    <source>
        <dbReference type="PROSITE-ProRule" id="PRU00708"/>
    </source>
</evidence>
<dbReference type="GO" id="GO:0009451">
    <property type="term" value="P:RNA modification"/>
    <property type="evidence" value="ECO:0007669"/>
    <property type="project" value="InterPro"/>
</dbReference>
<dbReference type="InterPro" id="IPR002885">
    <property type="entry name" value="PPR_rpt"/>
</dbReference>
<evidence type="ECO:0000313" key="4">
    <source>
        <dbReference type="Proteomes" id="UP001443914"/>
    </source>
</evidence>
<dbReference type="EMBL" id="JBDFQZ010000008">
    <property type="protein sequence ID" value="KAK9698801.1"/>
    <property type="molecule type" value="Genomic_DNA"/>
</dbReference>
<comment type="caution">
    <text evidence="3">The sequence shown here is derived from an EMBL/GenBank/DDBJ whole genome shotgun (WGS) entry which is preliminary data.</text>
</comment>
<dbReference type="AlphaFoldDB" id="A0AAW1JAE7"/>
<dbReference type="InterPro" id="IPR046848">
    <property type="entry name" value="E_motif"/>
</dbReference>
<dbReference type="PANTHER" id="PTHR47926:SF347">
    <property type="entry name" value="PENTATRICOPEPTIDE REPEAT-CONTAINING PROTEIN"/>
    <property type="match status" value="1"/>
</dbReference>
<dbReference type="FunFam" id="1.25.40.10:FF:000344">
    <property type="entry name" value="Pentatricopeptide repeat-containing protein"/>
    <property type="match status" value="1"/>
</dbReference>
<dbReference type="Pfam" id="PF20431">
    <property type="entry name" value="E_motif"/>
    <property type="match status" value="1"/>
</dbReference>
<dbReference type="Proteomes" id="UP001443914">
    <property type="component" value="Unassembled WGS sequence"/>
</dbReference>
<dbReference type="PROSITE" id="PS51375">
    <property type="entry name" value="PPR"/>
    <property type="match status" value="4"/>
</dbReference>
<dbReference type="InterPro" id="IPR046960">
    <property type="entry name" value="PPR_At4g14850-like_plant"/>
</dbReference>
<keyword evidence="4" id="KW-1185">Reference proteome</keyword>
<dbReference type="EMBL" id="JBDFQZ010000008">
    <property type="protein sequence ID" value="KAK9698802.1"/>
    <property type="molecule type" value="Genomic_DNA"/>
</dbReference>
<dbReference type="FunFam" id="1.25.40.10:FF:000158">
    <property type="entry name" value="pentatricopeptide repeat-containing protein At2g33680"/>
    <property type="match status" value="1"/>
</dbReference>
<dbReference type="Pfam" id="PF13041">
    <property type="entry name" value="PPR_2"/>
    <property type="match status" value="3"/>
</dbReference>
<dbReference type="Gene3D" id="1.25.40.10">
    <property type="entry name" value="Tetratricopeptide repeat domain"/>
    <property type="match status" value="4"/>
</dbReference>
<proteinExistence type="predicted"/>
<dbReference type="PANTHER" id="PTHR47926">
    <property type="entry name" value="PENTATRICOPEPTIDE REPEAT-CONTAINING PROTEIN"/>
    <property type="match status" value="1"/>
</dbReference>
<accession>A0AAW1JAE7</accession>
<dbReference type="InterPro" id="IPR011990">
    <property type="entry name" value="TPR-like_helical_dom_sf"/>
</dbReference>
<reference evidence="3 4" key="1">
    <citation type="submission" date="2024-03" db="EMBL/GenBank/DDBJ databases">
        <title>WGS assembly of Saponaria officinalis var. Norfolk2.</title>
        <authorList>
            <person name="Jenkins J."/>
            <person name="Shu S."/>
            <person name="Grimwood J."/>
            <person name="Barry K."/>
            <person name="Goodstein D."/>
            <person name="Schmutz J."/>
            <person name="Leebens-Mack J."/>
            <person name="Osbourn A."/>
        </authorList>
    </citation>
    <scope>NUCLEOTIDE SEQUENCE [LARGE SCALE GENOMIC DNA]</scope>
    <source>
        <strain evidence="4">cv. Norfolk2</strain>
        <strain evidence="3">JIC</strain>
        <tissue evidence="3">Leaf</tissue>
    </source>
</reference>
<organism evidence="3 4">
    <name type="scientific">Saponaria officinalis</name>
    <name type="common">Common soapwort</name>
    <name type="synonym">Lychnis saponaria</name>
    <dbReference type="NCBI Taxonomy" id="3572"/>
    <lineage>
        <taxon>Eukaryota</taxon>
        <taxon>Viridiplantae</taxon>
        <taxon>Streptophyta</taxon>
        <taxon>Embryophyta</taxon>
        <taxon>Tracheophyta</taxon>
        <taxon>Spermatophyta</taxon>
        <taxon>Magnoliopsida</taxon>
        <taxon>eudicotyledons</taxon>
        <taxon>Gunneridae</taxon>
        <taxon>Pentapetalae</taxon>
        <taxon>Caryophyllales</taxon>
        <taxon>Caryophyllaceae</taxon>
        <taxon>Caryophylleae</taxon>
        <taxon>Saponaria</taxon>
    </lineage>
</organism>